<dbReference type="InterPro" id="IPR000014">
    <property type="entry name" value="PAS"/>
</dbReference>
<dbReference type="SUPFAM" id="SSF55874">
    <property type="entry name" value="ATPase domain of HSP90 chaperone/DNA topoisomerase II/histidine kinase"/>
    <property type="match status" value="1"/>
</dbReference>
<evidence type="ECO:0000256" key="3">
    <source>
        <dbReference type="ARBA" id="ARBA00022553"/>
    </source>
</evidence>
<dbReference type="PANTHER" id="PTHR41523">
    <property type="entry name" value="TWO-COMPONENT SYSTEM SENSOR PROTEIN"/>
    <property type="match status" value="1"/>
</dbReference>
<accession>A0ABW6CRE2</accession>
<dbReference type="Pfam" id="PF08448">
    <property type="entry name" value="PAS_4"/>
    <property type="match status" value="2"/>
</dbReference>
<comment type="catalytic activity">
    <reaction evidence="1">
        <text>ATP + protein L-histidine = ADP + protein N-phospho-L-histidine.</text>
        <dbReference type="EC" id="2.7.13.3"/>
    </reaction>
</comment>
<sequence>MGAPAGFKAMRDDVLQQIDFQALFDVLPSPYMVLDRTLRYVAANQAYVQVVGRTREELLGRDIFELFPDPGESGRLLRASFQRVIETRHADSMALISYAIERPASRGGGMEMRYWSAVHTPLLGDDGEVAFIVQNTVDVTELQALKDTAQGPGALAPGPGETSLLQRVQEVQEANLSLLQETGELRDIFRQAPGFMAVLTGRDLTFTLANDAYNQLIGHRPVIGRPVAVALPEVRGQGFIQLLEGVMASREPFIGRSISVLLQRAPDGPPEERFLDFIYQPILGADGQAAGVFVEGSDVTDRVRAEEQQKLLLDELNHRVKNTLATVQSIAAQTLRTSPDPQAFKEAFESRLMALSSTHDLLTASSWRGADLRDILGAEFRPHGVERYKLEGPDLGLSPSQALALGLLFHELATNAAKYGALSSPEGCVKVNWTLADQRLVITWTEEKGPKVTAPTRKGFGSRLIERSLKGELGGEATLDYRQDGLHCQVILPLKPAV</sequence>
<dbReference type="SMART" id="SM00911">
    <property type="entry name" value="HWE_HK"/>
    <property type="match status" value="1"/>
</dbReference>
<dbReference type="EMBL" id="JAOTJD010000007">
    <property type="protein sequence ID" value="MFD3263398.1"/>
    <property type="molecule type" value="Genomic_DNA"/>
</dbReference>
<evidence type="ECO:0000259" key="8">
    <source>
        <dbReference type="PROSITE" id="PS50112"/>
    </source>
</evidence>
<keyword evidence="6" id="KW-0418">Kinase</keyword>
<name>A0ABW6CRE2_9CAUL</name>
<evidence type="ECO:0000256" key="4">
    <source>
        <dbReference type="ARBA" id="ARBA00022679"/>
    </source>
</evidence>
<keyword evidence="7" id="KW-0067">ATP-binding</keyword>
<reference evidence="9 10" key="1">
    <citation type="submission" date="2022-09" db="EMBL/GenBank/DDBJ databases">
        <title>New species of Phenylobacterium.</title>
        <authorList>
            <person name="Mieszkin S."/>
        </authorList>
    </citation>
    <scope>NUCLEOTIDE SEQUENCE [LARGE SCALE GENOMIC DNA]</scope>
    <source>
        <strain evidence="9 10">HK31-G</strain>
    </source>
</reference>
<dbReference type="Gene3D" id="3.30.450.20">
    <property type="entry name" value="PAS domain"/>
    <property type="match status" value="2"/>
</dbReference>
<keyword evidence="4" id="KW-0808">Transferase</keyword>
<dbReference type="CDD" id="cd00130">
    <property type="entry name" value="PAS"/>
    <property type="match status" value="1"/>
</dbReference>
<dbReference type="RefSeq" id="WP_377368286.1">
    <property type="nucleotide sequence ID" value="NZ_JAOTJD010000007.1"/>
</dbReference>
<organism evidence="9 10">
    <name type="scientific">Phenylobacterium ferrooxidans</name>
    <dbReference type="NCBI Taxonomy" id="2982689"/>
    <lineage>
        <taxon>Bacteria</taxon>
        <taxon>Pseudomonadati</taxon>
        <taxon>Pseudomonadota</taxon>
        <taxon>Alphaproteobacteria</taxon>
        <taxon>Caulobacterales</taxon>
        <taxon>Caulobacteraceae</taxon>
        <taxon>Phenylobacterium</taxon>
    </lineage>
</organism>
<proteinExistence type="predicted"/>
<feature type="domain" description="PAS" evidence="8">
    <location>
        <begin position="16"/>
        <end position="88"/>
    </location>
</feature>
<evidence type="ECO:0000256" key="7">
    <source>
        <dbReference type="ARBA" id="ARBA00022840"/>
    </source>
</evidence>
<dbReference type="InterPro" id="IPR035965">
    <property type="entry name" value="PAS-like_dom_sf"/>
</dbReference>
<protein>
    <recommendedName>
        <fullName evidence="2">histidine kinase</fullName>
        <ecNumber evidence="2">2.7.13.3</ecNumber>
    </recommendedName>
</protein>
<dbReference type="InterPro" id="IPR036890">
    <property type="entry name" value="HATPase_C_sf"/>
</dbReference>
<comment type="caution">
    <text evidence="9">The sequence shown here is derived from an EMBL/GenBank/DDBJ whole genome shotgun (WGS) entry which is preliminary data.</text>
</comment>
<dbReference type="InterPro" id="IPR013656">
    <property type="entry name" value="PAS_4"/>
</dbReference>
<dbReference type="InterPro" id="IPR011102">
    <property type="entry name" value="Sig_transdc_His_kinase_HWE"/>
</dbReference>
<keyword evidence="5" id="KW-0547">Nucleotide-binding</keyword>
<dbReference type="PROSITE" id="PS50112">
    <property type="entry name" value="PAS"/>
    <property type="match status" value="1"/>
</dbReference>
<dbReference type="Gene3D" id="3.30.565.10">
    <property type="entry name" value="Histidine kinase-like ATPase, C-terminal domain"/>
    <property type="match status" value="1"/>
</dbReference>
<dbReference type="Pfam" id="PF07536">
    <property type="entry name" value="HWE_HK"/>
    <property type="match status" value="1"/>
</dbReference>
<evidence type="ECO:0000313" key="10">
    <source>
        <dbReference type="Proteomes" id="UP001598130"/>
    </source>
</evidence>
<evidence type="ECO:0000256" key="6">
    <source>
        <dbReference type="ARBA" id="ARBA00022777"/>
    </source>
</evidence>
<dbReference type="Proteomes" id="UP001598130">
    <property type="component" value="Unassembled WGS sequence"/>
</dbReference>
<dbReference type="SMART" id="SM00091">
    <property type="entry name" value="PAS"/>
    <property type="match status" value="2"/>
</dbReference>
<keyword evidence="3" id="KW-0597">Phosphoprotein</keyword>
<gene>
    <name evidence="9" type="ORF">OCL97_05370</name>
</gene>
<evidence type="ECO:0000313" key="9">
    <source>
        <dbReference type="EMBL" id="MFD3263398.1"/>
    </source>
</evidence>
<dbReference type="EC" id="2.7.13.3" evidence="2"/>
<evidence type="ECO:0000256" key="5">
    <source>
        <dbReference type="ARBA" id="ARBA00022741"/>
    </source>
</evidence>
<keyword evidence="10" id="KW-1185">Reference proteome</keyword>
<evidence type="ECO:0000256" key="2">
    <source>
        <dbReference type="ARBA" id="ARBA00012438"/>
    </source>
</evidence>
<dbReference type="NCBIfam" id="TIGR00229">
    <property type="entry name" value="sensory_box"/>
    <property type="match status" value="1"/>
</dbReference>
<dbReference type="PANTHER" id="PTHR41523:SF7">
    <property type="entry name" value="HISTIDINE KINASE"/>
    <property type="match status" value="1"/>
</dbReference>
<dbReference type="SUPFAM" id="SSF55785">
    <property type="entry name" value="PYP-like sensor domain (PAS domain)"/>
    <property type="match status" value="2"/>
</dbReference>
<evidence type="ECO:0000256" key="1">
    <source>
        <dbReference type="ARBA" id="ARBA00000085"/>
    </source>
</evidence>